<sequence>MSESVNRDANDSDARKGGDSAQWERAMTDLEIQASKLADRAEKATHAERMMLQPQIDRVLTTLAMRGAPVSGRLRRINNTLKDEALDDMFDNMPV</sequence>
<protein>
    <submittedName>
        <fullName evidence="2">Uncharacterized protein</fullName>
    </submittedName>
</protein>
<dbReference type="KEGG" id="rde:RD1_0095"/>
<reference evidence="2 3" key="1">
    <citation type="journal article" date="2007" name="J. Bacteriol.">
        <title>The complete genome sequence of Roseobacter denitrificans reveals a mixotrophic rather than photosynthetic metabolism.</title>
        <authorList>
            <person name="Swingley W.D."/>
            <person name="Sadekar S."/>
            <person name="Mastrian S.D."/>
            <person name="Matthies H.J."/>
            <person name="Hao J."/>
            <person name="Ramos H."/>
            <person name="Acharya C.R."/>
            <person name="Conrad A.L."/>
            <person name="Taylor H.L."/>
            <person name="Dejesa L.C."/>
            <person name="Shah M.K."/>
            <person name="O'huallachain M.E."/>
            <person name="Lince M.T."/>
            <person name="Blankenship R.E."/>
            <person name="Beatty J.T."/>
            <person name="Touchman J.W."/>
        </authorList>
    </citation>
    <scope>NUCLEOTIDE SEQUENCE [LARGE SCALE GENOMIC DNA]</scope>
    <source>
        <strain evidence="3">ATCC 33942 / OCh 114</strain>
    </source>
</reference>
<name>Q16DW3_ROSDO</name>
<dbReference type="AlphaFoldDB" id="Q16DW3"/>
<organism evidence="2 3">
    <name type="scientific">Roseobacter denitrificans (strain ATCC 33942 / OCh 114)</name>
    <name type="common">Erythrobacter sp. (strain OCh 114)</name>
    <name type="synonym">Roseobacter denitrificans</name>
    <dbReference type="NCBI Taxonomy" id="375451"/>
    <lineage>
        <taxon>Bacteria</taxon>
        <taxon>Pseudomonadati</taxon>
        <taxon>Pseudomonadota</taxon>
        <taxon>Alphaproteobacteria</taxon>
        <taxon>Rhodobacterales</taxon>
        <taxon>Roseobacteraceae</taxon>
        <taxon>Roseobacter</taxon>
    </lineage>
</organism>
<feature type="compositionally biased region" description="Basic and acidic residues" evidence="1">
    <location>
        <begin position="1"/>
        <end position="18"/>
    </location>
</feature>
<evidence type="ECO:0000313" key="3">
    <source>
        <dbReference type="Proteomes" id="UP000007029"/>
    </source>
</evidence>
<gene>
    <name evidence="2" type="ordered locus">RD1_0095</name>
</gene>
<accession>Q16DW3</accession>
<keyword evidence="3" id="KW-1185">Reference proteome</keyword>
<evidence type="ECO:0000313" key="2">
    <source>
        <dbReference type="EMBL" id="ABG29830.1"/>
    </source>
</evidence>
<feature type="region of interest" description="Disordered" evidence="1">
    <location>
        <begin position="1"/>
        <end position="24"/>
    </location>
</feature>
<dbReference type="HOGENOM" id="CLU_184518_0_0_5"/>
<dbReference type="Proteomes" id="UP000007029">
    <property type="component" value="Chromosome"/>
</dbReference>
<proteinExistence type="predicted"/>
<dbReference type="EMBL" id="CP000362">
    <property type="protein sequence ID" value="ABG29830.1"/>
    <property type="molecule type" value="Genomic_DNA"/>
</dbReference>
<evidence type="ECO:0000256" key="1">
    <source>
        <dbReference type="SAM" id="MobiDB-lite"/>
    </source>
</evidence>